<sequence length="174" mass="19224">MRVVIQRVKTAVFGLLVDGQLISEIGRGLMVLVGISRDDGDKDVAYMARKIVNLRLFEDEEKQRRWDKSVKDVGGEILCVSQFTLYSLLKGNKLDFHLAMGPDTSVALYEAFLSKVRFEYQAPDKVKDGVFGAMMDVSLVNDGPVTITLDSRNSDSPSRSFLKASTIGDNADAV</sequence>
<dbReference type="OrthoDB" id="275783at2759"/>
<comment type="subcellular location">
    <subcellularLocation>
        <location evidence="5">Cytoplasm</location>
    </subcellularLocation>
</comment>
<keyword evidence="7" id="KW-1185">Reference proteome</keyword>
<evidence type="ECO:0000256" key="2">
    <source>
        <dbReference type="ARBA" id="ARBA00013056"/>
    </source>
</evidence>
<evidence type="ECO:0000313" key="7">
    <source>
        <dbReference type="Proteomes" id="UP000282613"/>
    </source>
</evidence>
<reference evidence="8" key="1">
    <citation type="submission" date="2017-02" db="UniProtKB">
        <authorList>
            <consortium name="WormBaseParasite"/>
        </authorList>
    </citation>
    <scope>IDENTIFICATION</scope>
</reference>
<evidence type="ECO:0000256" key="4">
    <source>
        <dbReference type="ARBA" id="ARBA00048018"/>
    </source>
</evidence>
<name>A0A0R3WAM7_TAEAS</name>
<dbReference type="InterPro" id="IPR023509">
    <property type="entry name" value="DTD-like_sf"/>
</dbReference>
<comment type="catalytic activity">
    <reaction evidence="4">
        <text>a D-aminoacyl-tRNA + H2O = a tRNA + a D-alpha-amino acid + H(+)</text>
        <dbReference type="Rhea" id="RHEA:13953"/>
        <dbReference type="Rhea" id="RHEA-COMP:10123"/>
        <dbReference type="Rhea" id="RHEA-COMP:10124"/>
        <dbReference type="ChEBI" id="CHEBI:15377"/>
        <dbReference type="ChEBI" id="CHEBI:15378"/>
        <dbReference type="ChEBI" id="CHEBI:59871"/>
        <dbReference type="ChEBI" id="CHEBI:78442"/>
        <dbReference type="ChEBI" id="CHEBI:79333"/>
        <dbReference type="EC" id="3.1.1.96"/>
    </reaction>
</comment>
<dbReference type="FunFam" id="3.50.80.10:FF:000001">
    <property type="entry name" value="D-aminoacyl-tRNA deacylase"/>
    <property type="match status" value="1"/>
</dbReference>
<protein>
    <recommendedName>
        <fullName evidence="2 5">D-aminoacyl-tRNA deacylase</fullName>
        <ecNumber evidence="2 5">3.1.1.96</ecNumber>
    </recommendedName>
</protein>
<dbReference type="EMBL" id="UYRS01018647">
    <property type="protein sequence ID" value="VDK38712.1"/>
    <property type="molecule type" value="Genomic_DNA"/>
</dbReference>
<keyword evidence="5" id="KW-0820">tRNA-binding</keyword>
<comment type="catalytic activity">
    <reaction evidence="3">
        <text>glycyl-tRNA(Ala) + H2O = tRNA(Ala) + glycine + H(+)</text>
        <dbReference type="Rhea" id="RHEA:53744"/>
        <dbReference type="Rhea" id="RHEA-COMP:9657"/>
        <dbReference type="Rhea" id="RHEA-COMP:13640"/>
        <dbReference type="ChEBI" id="CHEBI:15377"/>
        <dbReference type="ChEBI" id="CHEBI:15378"/>
        <dbReference type="ChEBI" id="CHEBI:57305"/>
        <dbReference type="ChEBI" id="CHEBI:78442"/>
        <dbReference type="ChEBI" id="CHEBI:78522"/>
        <dbReference type="EC" id="3.1.1.96"/>
    </reaction>
</comment>
<comment type="similarity">
    <text evidence="1 5">Belongs to the DTD family.</text>
</comment>
<dbReference type="Gene3D" id="3.50.80.10">
    <property type="entry name" value="D-tyrosyl-tRNA(Tyr) deacylase"/>
    <property type="match status" value="1"/>
</dbReference>
<dbReference type="Pfam" id="PF02580">
    <property type="entry name" value="Tyr_Deacylase"/>
    <property type="match status" value="1"/>
</dbReference>
<organism evidence="8">
    <name type="scientific">Taenia asiatica</name>
    <name type="common">Asian tapeworm</name>
    <dbReference type="NCBI Taxonomy" id="60517"/>
    <lineage>
        <taxon>Eukaryota</taxon>
        <taxon>Metazoa</taxon>
        <taxon>Spiralia</taxon>
        <taxon>Lophotrochozoa</taxon>
        <taxon>Platyhelminthes</taxon>
        <taxon>Cestoda</taxon>
        <taxon>Eucestoda</taxon>
        <taxon>Cyclophyllidea</taxon>
        <taxon>Taeniidae</taxon>
        <taxon>Taenia</taxon>
    </lineage>
</organism>
<dbReference type="WBParaSite" id="TASK_0000761801-mRNA-1">
    <property type="protein sequence ID" value="TASK_0000761801-mRNA-1"/>
    <property type="gene ID" value="TASK_0000761801"/>
</dbReference>
<evidence type="ECO:0000313" key="6">
    <source>
        <dbReference type="EMBL" id="VDK38712.1"/>
    </source>
</evidence>
<dbReference type="SUPFAM" id="SSF69500">
    <property type="entry name" value="DTD-like"/>
    <property type="match status" value="1"/>
</dbReference>
<dbReference type="Proteomes" id="UP000282613">
    <property type="component" value="Unassembled WGS sequence"/>
</dbReference>
<accession>A0A0R3WAM7</accession>
<evidence type="ECO:0000256" key="5">
    <source>
        <dbReference type="RuleBase" id="RU003470"/>
    </source>
</evidence>
<dbReference type="GO" id="GO:0005737">
    <property type="term" value="C:cytoplasm"/>
    <property type="evidence" value="ECO:0007669"/>
    <property type="project" value="UniProtKB-SubCell"/>
</dbReference>
<dbReference type="InterPro" id="IPR003732">
    <property type="entry name" value="Daa-tRNA_deacyls_DTD"/>
</dbReference>
<keyword evidence="5" id="KW-0694">RNA-binding</keyword>
<dbReference type="GO" id="GO:0051500">
    <property type="term" value="F:D-tyrosyl-tRNA(Tyr) deacylase activity"/>
    <property type="evidence" value="ECO:0007669"/>
    <property type="project" value="TreeGrafter"/>
</dbReference>
<dbReference type="PANTHER" id="PTHR10472">
    <property type="entry name" value="D-TYROSYL-TRNA TYR DEACYLASE"/>
    <property type="match status" value="1"/>
</dbReference>
<keyword evidence="5" id="KW-0378">Hydrolase</keyword>
<reference evidence="6 7" key="2">
    <citation type="submission" date="2018-11" db="EMBL/GenBank/DDBJ databases">
        <authorList>
            <consortium name="Pathogen Informatics"/>
        </authorList>
    </citation>
    <scope>NUCLEOTIDE SEQUENCE [LARGE SCALE GENOMIC DNA]</scope>
</reference>
<keyword evidence="5" id="KW-0963">Cytoplasm</keyword>
<dbReference type="EC" id="3.1.1.96" evidence="2 5"/>
<dbReference type="PANTHER" id="PTHR10472:SF5">
    <property type="entry name" value="D-AMINOACYL-TRNA DEACYLASE 1"/>
    <property type="match status" value="1"/>
</dbReference>
<dbReference type="GO" id="GO:0000049">
    <property type="term" value="F:tRNA binding"/>
    <property type="evidence" value="ECO:0007669"/>
    <property type="project" value="UniProtKB-KW"/>
</dbReference>
<dbReference type="STRING" id="60517.A0A0R3WAM7"/>
<evidence type="ECO:0000256" key="3">
    <source>
        <dbReference type="ARBA" id="ARBA00047676"/>
    </source>
</evidence>
<dbReference type="AlphaFoldDB" id="A0A0R3WAM7"/>
<evidence type="ECO:0000256" key="1">
    <source>
        <dbReference type="ARBA" id="ARBA00009673"/>
    </source>
</evidence>
<proteinExistence type="inferred from homology"/>
<dbReference type="NCBIfam" id="TIGR00256">
    <property type="entry name" value="D-aminoacyl-tRNA deacylase"/>
    <property type="match status" value="1"/>
</dbReference>
<evidence type="ECO:0000313" key="8">
    <source>
        <dbReference type="WBParaSite" id="TASK_0000761801-mRNA-1"/>
    </source>
</evidence>
<gene>
    <name evidence="6" type="ORF">TASK_LOCUS7619</name>
</gene>